<proteinExistence type="predicted"/>
<keyword evidence="1" id="KW-0812">Transmembrane</keyword>
<evidence type="ECO:0000313" key="2">
    <source>
        <dbReference type="EMBL" id="POG59072.1"/>
    </source>
</evidence>
<keyword evidence="1" id="KW-1133">Transmembrane helix</keyword>
<reference evidence="2 3" key="2">
    <citation type="journal article" date="2018" name="New Phytol.">
        <title>High intraspecific genome diversity in the model arbuscular mycorrhizal symbiont Rhizophagus irregularis.</title>
        <authorList>
            <person name="Chen E.C.H."/>
            <person name="Morin E."/>
            <person name="Beaudet D."/>
            <person name="Noel J."/>
            <person name="Yildirir G."/>
            <person name="Ndikumana S."/>
            <person name="Charron P."/>
            <person name="St-Onge C."/>
            <person name="Giorgi J."/>
            <person name="Kruger M."/>
            <person name="Marton T."/>
            <person name="Ropars J."/>
            <person name="Grigoriev I.V."/>
            <person name="Hainaut M."/>
            <person name="Henrissat B."/>
            <person name="Roux C."/>
            <person name="Martin F."/>
            <person name="Corradi N."/>
        </authorList>
    </citation>
    <scope>NUCLEOTIDE SEQUENCE [LARGE SCALE GENOMIC DNA]</scope>
    <source>
        <strain evidence="2 3">DAOM 197198</strain>
    </source>
</reference>
<reference evidence="2 3" key="1">
    <citation type="journal article" date="2013" name="Proc. Natl. Acad. Sci. U.S.A.">
        <title>Genome of an arbuscular mycorrhizal fungus provides insight into the oldest plant symbiosis.</title>
        <authorList>
            <person name="Tisserant E."/>
            <person name="Malbreil M."/>
            <person name="Kuo A."/>
            <person name="Kohler A."/>
            <person name="Symeonidi A."/>
            <person name="Balestrini R."/>
            <person name="Charron P."/>
            <person name="Duensing N."/>
            <person name="Frei Dit Frey N."/>
            <person name="Gianinazzi-Pearson V."/>
            <person name="Gilbert L.B."/>
            <person name="Handa Y."/>
            <person name="Herr J.R."/>
            <person name="Hijri M."/>
            <person name="Koul R."/>
            <person name="Kawaguchi M."/>
            <person name="Krajinski F."/>
            <person name="Lammers P.J."/>
            <person name="Masclaux F.G."/>
            <person name="Murat C."/>
            <person name="Morin E."/>
            <person name="Ndikumana S."/>
            <person name="Pagni M."/>
            <person name="Petitpierre D."/>
            <person name="Requena N."/>
            <person name="Rosikiewicz P."/>
            <person name="Riley R."/>
            <person name="Saito K."/>
            <person name="San Clemente H."/>
            <person name="Shapiro H."/>
            <person name="van Tuinen D."/>
            <person name="Becard G."/>
            <person name="Bonfante P."/>
            <person name="Paszkowski U."/>
            <person name="Shachar-Hill Y.Y."/>
            <person name="Tuskan G.A."/>
            <person name="Young P.W."/>
            <person name="Sanders I.R."/>
            <person name="Henrissat B."/>
            <person name="Rensing S.A."/>
            <person name="Grigoriev I.V."/>
            <person name="Corradi N."/>
            <person name="Roux C."/>
            <person name="Martin F."/>
        </authorList>
    </citation>
    <scope>NUCLEOTIDE SEQUENCE [LARGE SCALE GENOMIC DNA]</scope>
    <source>
        <strain evidence="2 3">DAOM 197198</strain>
    </source>
</reference>
<sequence>MIVLNLSECLCKIPYQKSRIYPVIIAIGLSVFFFYFWKFDCRNIISIIAIVLF</sequence>
<gene>
    <name evidence="2" type="ORF">GLOIN_2v1725441</name>
</gene>
<feature type="transmembrane region" description="Helical" evidence="1">
    <location>
        <begin position="20"/>
        <end position="37"/>
    </location>
</feature>
<dbReference type="Proteomes" id="UP000018888">
    <property type="component" value="Unassembled WGS sequence"/>
</dbReference>
<evidence type="ECO:0000313" key="3">
    <source>
        <dbReference type="Proteomes" id="UP000018888"/>
    </source>
</evidence>
<dbReference type="AlphaFoldDB" id="A0A2P4P107"/>
<evidence type="ECO:0000256" key="1">
    <source>
        <dbReference type="SAM" id="Phobius"/>
    </source>
</evidence>
<keyword evidence="1" id="KW-0472">Membrane</keyword>
<accession>A0A2P4P107</accession>
<organism evidence="2 3">
    <name type="scientific">Rhizophagus irregularis (strain DAOM 181602 / DAOM 197198 / MUCL 43194)</name>
    <name type="common">Arbuscular mycorrhizal fungus</name>
    <name type="synonym">Glomus intraradices</name>
    <dbReference type="NCBI Taxonomy" id="747089"/>
    <lineage>
        <taxon>Eukaryota</taxon>
        <taxon>Fungi</taxon>
        <taxon>Fungi incertae sedis</taxon>
        <taxon>Mucoromycota</taxon>
        <taxon>Glomeromycotina</taxon>
        <taxon>Glomeromycetes</taxon>
        <taxon>Glomerales</taxon>
        <taxon>Glomeraceae</taxon>
        <taxon>Rhizophagus</taxon>
    </lineage>
</organism>
<dbReference type="EMBL" id="AUPC02000477">
    <property type="protein sequence ID" value="POG59072.1"/>
    <property type="molecule type" value="Genomic_DNA"/>
</dbReference>
<comment type="caution">
    <text evidence="2">The sequence shown here is derived from an EMBL/GenBank/DDBJ whole genome shotgun (WGS) entry which is preliminary data.</text>
</comment>
<keyword evidence="3" id="KW-1185">Reference proteome</keyword>
<name>A0A2P4P107_RHIID</name>
<protein>
    <submittedName>
        <fullName evidence="2">Uncharacterized protein</fullName>
    </submittedName>
</protein>